<feature type="region of interest" description="Disordered" evidence="8">
    <location>
        <begin position="1781"/>
        <end position="1801"/>
    </location>
</feature>
<dbReference type="PROSITE" id="PS51192">
    <property type="entry name" value="HELICASE_ATP_BIND_1"/>
    <property type="match status" value="1"/>
</dbReference>
<evidence type="ECO:0000256" key="8">
    <source>
        <dbReference type="SAM" id="MobiDB-lite"/>
    </source>
</evidence>
<dbReference type="InterPro" id="IPR014001">
    <property type="entry name" value="Helicase_ATP-bd"/>
</dbReference>
<evidence type="ECO:0000313" key="12">
    <source>
        <dbReference type="Proteomes" id="UP000887013"/>
    </source>
</evidence>
<dbReference type="Pfam" id="PF00271">
    <property type="entry name" value="Helicase_C"/>
    <property type="match status" value="1"/>
</dbReference>
<dbReference type="GO" id="GO:0016787">
    <property type="term" value="F:hydrolase activity"/>
    <property type="evidence" value="ECO:0007669"/>
    <property type="project" value="UniProtKB-KW"/>
</dbReference>
<dbReference type="CDD" id="cd18801">
    <property type="entry name" value="SF2_C_FANCM_Hef"/>
    <property type="match status" value="1"/>
</dbReference>
<dbReference type="InterPro" id="IPR001650">
    <property type="entry name" value="Helicase_C-like"/>
</dbReference>
<dbReference type="Pfam" id="PF16783">
    <property type="entry name" value="FANCM-MHF_bd"/>
    <property type="match status" value="1"/>
</dbReference>
<keyword evidence="12" id="KW-1185">Reference proteome</keyword>
<dbReference type="InterPro" id="IPR011335">
    <property type="entry name" value="Restrct_endonuc-II-like"/>
</dbReference>
<evidence type="ECO:0000313" key="11">
    <source>
        <dbReference type="EMBL" id="GFT15676.1"/>
    </source>
</evidence>
<dbReference type="Gene3D" id="3.40.50.300">
    <property type="entry name" value="P-loop containing nucleotide triphosphate hydrolases"/>
    <property type="match status" value="2"/>
</dbReference>
<dbReference type="OrthoDB" id="6513042at2759"/>
<dbReference type="InterPro" id="IPR031879">
    <property type="entry name" value="FANCM-MHF-bd"/>
</dbReference>
<evidence type="ECO:0000256" key="3">
    <source>
        <dbReference type="ARBA" id="ARBA00022741"/>
    </source>
</evidence>
<comment type="subcellular location">
    <subcellularLocation>
        <location evidence="1">Nucleus</location>
    </subcellularLocation>
</comment>
<organism evidence="11 12">
    <name type="scientific">Nephila pilipes</name>
    <name type="common">Giant wood spider</name>
    <name type="synonym">Nephila maculata</name>
    <dbReference type="NCBI Taxonomy" id="299642"/>
    <lineage>
        <taxon>Eukaryota</taxon>
        <taxon>Metazoa</taxon>
        <taxon>Ecdysozoa</taxon>
        <taxon>Arthropoda</taxon>
        <taxon>Chelicerata</taxon>
        <taxon>Arachnida</taxon>
        <taxon>Araneae</taxon>
        <taxon>Araneomorphae</taxon>
        <taxon>Entelegynae</taxon>
        <taxon>Araneoidea</taxon>
        <taxon>Nephilidae</taxon>
        <taxon>Nephila</taxon>
    </lineage>
</organism>
<dbReference type="PANTHER" id="PTHR14025">
    <property type="entry name" value="FANCONI ANEMIA GROUP M FANCM FAMILY MEMBER"/>
    <property type="match status" value="1"/>
</dbReference>
<dbReference type="CDD" id="cd12091">
    <property type="entry name" value="FANCM_ID"/>
    <property type="match status" value="1"/>
</dbReference>
<dbReference type="GO" id="GO:0036297">
    <property type="term" value="P:interstrand cross-link repair"/>
    <property type="evidence" value="ECO:0007669"/>
    <property type="project" value="TreeGrafter"/>
</dbReference>
<keyword evidence="3" id="KW-0547">Nucleotide-binding</keyword>
<dbReference type="SUPFAM" id="SSF52980">
    <property type="entry name" value="Restriction endonuclease-like"/>
    <property type="match status" value="1"/>
</dbReference>
<proteinExistence type="inferred from homology"/>
<dbReference type="SMART" id="SM00487">
    <property type="entry name" value="DEXDc"/>
    <property type="match status" value="1"/>
</dbReference>
<dbReference type="FunFam" id="3.40.50.300:FF:000861">
    <property type="entry name" value="Fanconi anemia, complementation group M"/>
    <property type="match status" value="1"/>
</dbReference>
<comment type="caution">
    <text evidence="11">The sequence shown here is derived from an EMBL/GenBank/DDBJ whole genome shotgun (WGS) entry which is preliminary data.</text>
</comment>
<dbReference type="CDD" id="cd18033">
    <property type="entry name" value="DEXDc_FANCM"/>
    <property type="match status" value="1"/>
</dbReference>
<dbReference type="GO" id="GO:0009378">
    <property type="term" value="F:four-way junction helicase activity"/>
    <property type="evidence" value="ECO:0007669"/>
    <property type="project" value="TreeGrafter"/>
</dbReference>
<keyword evidence="5" id="KW-0347">Helicase</keyword>
<dbReference type="InterPro" id="IPR011545">
    <property type="entry name" value="DEAD/DEAH_box_helicase_dom"/>
</dbReference>
<dbReference type="SUPFAM" id="SSF52540">
    <property type="entry name" value="P-loop containing nucleoside triphosphate hydrolases"/>
    <property type="match status" value="1"/>
</dbReference>
<dbReference type="PROSITE" id="PS51194">
    <property type="entry name" value="HELICASE_CTER"/>
    <property type="match status" value="1"/>
</dbReference>
<dbReference type="GO" id="GO:0005634">
    <property type="term" value="C:nucleus"/>
    <property type="evidence" value="ECO:0007669"/>
    <property type="project" value="UniProtKB-SubCell"/>
</dbReference>
<dbReference type="GO" id="GO:0043138">
    <property type="term" value="F:3'-5' DNA helicase activity"/>
    <property type="evidence" value="ECO:0007669"/>
    <property type="project" value="InterPro"/>
</dbReference>
<evidence type="ECO:0000256" key="2">
    <source>
        <dbReference type="ARBA" id="ARBA00009889"/>
    </source>
</evidence>
<dbReference type="InterPro" id="IPR010994">
    <property type="entry name" value="RuvA_2-like"/>
</dbReference>
<gene>
    <name evidence="11" type="primary">Fancm</name>
    <name evidence="11" type="ORF">NPIL_397531</name>
</gene>
<dbReference type="GO" id="GO:0005524">
    <property type="term" value="F:ATP binding"/>
    <property type="evidence" value="ECO:0007669"/>
    <property type="project" value="UniProtKB-KW"/>
</dbReference>
<keyword evidence="6" id="KW-0067">ATP-binding</keyword>
<evidence type="ECO:0000256" key="6">
    <source>
        <dbReference type="ARBA" id="ARBA00022840"/>
    </source>
</evidence>
<evidence type="ECO:0000256" key="4">
    <source>
        <dbReference type="ARBA" id="ARBA00022801"/>
    </source>
</evidence>
<dbReference type="SMART" id="SM00891">
    <property type="entry name" value="ERCC4"/>
    <property type="match status" value="1"/>
</dbReference>
<keyword evidence="4" id="KW-0378">Hydrolase</keyword>
<evidence type="ECO:0000256" key="1">
    <source>
        <dbReference type="ARBA" id="ARBA00004123"/>
    </source>
</evidence>
<evidence type="ECO:0000256" key="5">
    <source>
        <dbReference type="ARBA" id="ARBA00022806"/>
    </source>
</evidence>
<dbReference type="Pfam" id="PF00270">
    <property type="entry name" value="DEAD"/>
    <property type="match status" value="1"/>
</dbReference>
<comment type="similarity">
    <text evidence="2">Belongs to the DEAD box helicase family. DEAH subfamily. FANCM sub-subfamily.</text>
</comment>
<dbReference type="EMBL" id="BMAW01104658">
    <property type="protein sequence ID" value="GFT15676.1"/>
    <property type="molecule type" value="Genomic_DNA"/>
</dbReference>
<dbReference type="GO" id="GO:0045003">
    <property type="term" value="P:double-strand break repair via synthesis-dependent strand annealing"/>
    <property type="evidence" value="ECO:0007669"/>
    <property type="project" value="TreeGrafter"/>
</dbReference>
<dbReference type="Gene3D" id="1.20.1320.20">
    <property type="entry name" value="hef helicase domain"/>
    <property type="match status" value="1"/>
</dbReference>
<dbReference type="GO" id="GO:0004518">
    <property type="term" value="F:nuclease activity"/>
    <property type="evidence" value="ECO:0007669"/>
    <property type="project" value="InterPro"/>
</dbReference>
<evidence type="ECO:0000259" key="10">
    <source>
        <dbReference type="PROSITE" id="PS51194"/>
    </source>
</evidence>
<evidence type="ECO:0000259" key="9">
    <source>
        <dbReference type="PROSITE" id="PS51192"/>
    </source>
</evidence>
<dbReference type="Gene3D" id="1.10.150.20">
    <property type="entry name" value="5' to 3' exonuclease, C-terminal subdomain"/>
    <property type="match status" value="1"/>
</dbReference>
<dbReference type="Pfam" id="PF02732">
    <property type="entry name" value="ERCC4"/>
    <property type="match status" value="1"/>
</dbReference>
<dbReference type="Gene3D" id="3.40.50.10130">
    <property type="match status" value="1"/>
</dbReference>
<feature type="domain" description="Helicase C-terminal" evidence="10">
    <location>
        <begin position="435"/>
        <end position="609"/>
    </location>
</feature>
<dbReference type="InterPro" id="IPR039686">
    <property type="entry name" value="FANCM/Mph1-like_ID"/>
</dbReference>
<dbReference type="Proteomes" id="UP000887013">
    <property type="component" value="Unassembled WGS sequence"/>
</dbReference>
<dbReference type="InterPro" id="IPR044749">
    <property type="entry name" value="FANCM_DEXDc"/>
</dbReference>
<dbReference type="PANTHER" id="PTHR14025:SF20">
    <property type="entry name" value="FANCONI ANEMIA GROUP M PROTEIN"/>
    <property type="match status" value="1"/>
</dbReference>
<accession>A0A8X6NHT4</accession>
<sequence>MSKKQKTLFETWNKASSSKGTLNPGTSKCNKTNVLSSCSSYDSPSHNLFQRNVFSRTSHQLVDKGFDYEAGKTWIYPTNYPIRDYQFGIVKEALFKNTLVILPTGLGKTFIAAVVMYNIYRWYPDGKIIFMAPTRPLVAQQIDACHKVTGISHVDTTQMTGTNLPEERKRMWMKKRVFYLTPQVLVNDLARNICPAENIKCIVVDEAHKALGNHAYCQVIRELQAYTNHFRILALTATPGSDTQAVKLVLSNLLISHVEMRTEDSDDVKQYTHVRDIEKIVVPLGEKLLSIKSRFLDVINIYLKRLTQRRAMTAKNPGSLSKYQILKMREDFSQHPPNNIDKFSYGLIMADFSLCISLYHAYELLLLHGARPFYNFLIGIINGEKSIPHARSELMKNFDFEILLKEIQENYNVENIDSYQNSETQMIEKRPGHPKLEKLLEVILKHFKNRNNVSDTRVMIFSQYRDSVQEITDMLSHYKPMIKPMSFIGQSTKTATNAGFSQKQQLKVIQQFRAGGYNTLVSTCVGEEGLDIGEVDLIICYDCPKSPIRLVQRMGRTGRLRGGKIIILIAEGKEEQMYNSCESKKKSVHRSITKGFAFAQLYQNSPSLIPPGVKPSCVKTMVTVETRKVPIKSKGKYQDDGFLNEDELNEFKSCFEIPKPEFPLLPISGMVCLKDFQIQKEKSNKEIVSHKITSSTQSRLSLSKWMLWQTTPQRTHMVTHSSKSLLLIETSEKIIFSVDNDKYNRSMHGEREYSSNNMLIDDSKLPISLTLVKSSSPPLIDLCQDECGFFDNDEPLIEKNNLKYLNRQDCLKERTSIADDLRKSVLSPSLLPTFLQSARNEKDNLLKRMFGIESMKIPLKFENLDLKSPPVMLDSILFPESSSILIEDSTNVKPKSCMILNILNKKMKACLKRKTKQLGINLSFGEKFEFSNKKSSTIASLTQQTESLKNEFRISASPSKSDECCKLLLKNEIQQIPMLKAITFDIDFDVPEAFDEDKFEGMSEIKSSDEIKQDQNYLMNSDKKSNNVPYLDGDNSEILQQFFTTEGDIAENPFDFDVPEVSNEDKIENTNEIKLSNEIKQNQKSLLNSDKKGSDVPYLDGDSSEILQQFFTTRDDITEKLESSFTVPLTVKKIVFENNIETPKINKQRRFVLKGKNDSISKSPCSIKNKNLGTIPFTRNHPESAKGLGSNKNDKFKMDNNKICDIVSLSHTNSTDCDDVVKNKKNEEFSQYSLTQLLSLIDCTENIEPQKNSKNHSEIAKSFHQNISKQNFSSDDEIEPTPPKEVVPTITKFFYRSNSFSLDSDCSHKDKKETGKIPSTFPIVSFDQTNMQLPSNHETDEESHKQSINPLTIKKCLQENDQSVSKMKDSDMLNTGFSKKDFPDSLEKNMLHDFTFKELETCDECLENKQNPGETNIVCSPLNAASISFDLFDFNSPFNGSDNIMEKEFNSPNKIKEIGWSSELNADALKTINPANPVSNIVSNLPSMQDTKCDNVELKQTVKNIGRINDDMPLTHVAESAPAKSIKCPNPISMRDFDEHKNDTLFESAAIENIFFDISFDFPDLNIQSSQKDESKELINKTVKKTPHNVTEDSLSNLLSNEEAAKKAVSHTAEDSSLKFYNKKSFTHTELRSTKASSFSYISDKDSIDGGSLLNSQNISPINHMKFKKPAPNVRHTKPKIRLVDNGSNCIKNKNSKHTINNLLVKNFEISDSQDFFLPQVINHKNCQNASSFEKNTDQNHCRQIQNTKLMLSKSKESLLENNQNSVSKLSLKCSTMNQANNNLNKQTGKKHESHVVNPRKRKLNKNENEFLLSQASVSGSDSSDYEIEANEDLDALEASFIDDNTFMESPINEHCMYLESVKNVVGLPHQYKFKDIGNRRNQVSSQPLDEGCSKYLLDSFCVDDDEIVFTSSDDEMEVRNKQIKTVEKKRKRIIAFSESSSSEEESFVKKIKSPENKKFVRKLTPESSKKEKPRFLQKLKQKVIISSDEEDVRAIDKSSTNILINSHHKEGNTSGKSNIGISRYSGAVFNYKKDKPELSENEFQKHIGNTFNSELNCPNFSFDLEWDNVIPVSDLSCDNINLCHETGNILKSTSISNKHTATVTKLQTISDEDFILPSTNILQNASNRKVASTTSHNIHNVAIKKEILCTNAETSFKNSKTEISSTSASTNDNFTDKIAISKTILVDSRELASGKPVISFLRNKFNMNPVVIQITAADYIISNKVAVERILDSDFPGSIIPLKIIEKVKTMSELYEKPFVIIETDHRKRSLGFNKSTTKYLQFSVYINNHPKAKVLYSNSVDETANLLYNLFEKEKQKGLHIDVPVVLNTSSQKLFNFYNSLPHVSPACAFNFVYHFPSINMFFKSSPEELKKRGSLSSIKAKAVFQYLRNELLFDAFS</sequence>
<protein>
    <submittedName>
        <fullName evidence="11">Fanconi anemia group M protein homolog</fullName>
    </submittedName>
</protein>
<name>A0A8X6NHT4_NEPPI</name>
<dbReference type="SUPFAM" id="SSF47781">
    <property type="entry name" value="RuvA domain 2-like"/>
    <property type="match status" value="1"/>
</dbReference>
<feature type="domain" description="Helicase ATP-binding" evidence="9">
    <location>
        <begin position="89"/>
        <end position="257"/>
    </location>
</feature>
<keyword evidence="7" id="KW-0539">Nucleus</keyword>
<dbReference type="InterPro" id="IPR006166">
    <property type="entry name" value="ERCC4_domain"/>
</dbReference>
<feature type="region of interest" description="Disordered" evidence="8">
    <location>
        <begin position="1171"/>
        <end position="1192"/>
    </location>
</feature>
<dbReference type="GO" id="GO:0000400">
    <property type="term" value="F:four-way junction DNA binding"/>
    <property type="evidence" value="ECO:0007669"/>
    <property type="project" value="TreeGrafter"/>
</dbReference>
<dbReference type="InterPro" id="IPR027417">
    <property type="entry name" value="P-loop_NTPase"/>
</dbReference>
<reference evidence="11" key="1">
    <citation type="submission" date="2020-08" db="EMBL/GenBank/DDBJ databases">
        <title>Multicomponent nature underlies the extraordinary mechanical properties of spider dragline silk.</title>
        <authorList>
            <person name="Kono N."/>
            <person name="Nakamura H."/>
            <person name="Mori M."/>
            <person name="Yoshida Y."/>
            <person name="Ohtoshi R."/>
            <person name="Malay A.D."/>
            <person name="Moran D.A.P."/>
            <person name="Tomita M."/>
            <person name="Numata K."/>
            <person name="Arakawa K."/>
        </authorList>
    </citation>
    <scope>NUCLEOTIDE SEQUENCE</scope>
</reference>
<dbReference type="SMART" id="SM00490">
    <property type="entry name" value="HELICc"/>
    <property type="match status" value="1"/>
</dbReference>
<evidence type="ECO:0000256" key="7">
    <source>
        <dbReference type="ARBA" id="ARBA00023242"/>
    </source>
</evidence>